<dbReference type="CDD" id="cd00775">
    <property type="entry name" value="LysRS_core"/>
    <property type="match status" value="1"/>
</dbReference>
<reference evidence="9" key="2">
    <citation type="journal article" date="2014" name="ISME J.">
        <title>Microbial stratification in low pH oxic and suboxic macroscopic growths along an acid mine drainage.</title>
        <authorList>
            <person name="Mendez-Garcia C."/>
            <person name="Mesa V."/>
            <person name="Sprenger R.R."/>
            <person name="Richter M."/>
            <person name="Diez M.S."/>
            <person name="Solano J."/>
            <person name="Bargiela R."/>
            <person name="Golyshina O.V."/>
            <person name="Manteca A."/>
            <person name="Ramos J.L."/>
            <person name="Gallego J.R."/>
            <person name="Llorente I."/>
            <person name="Martins Dos Santos V.A."/>
            <person name="Jensen O.N."/>
            <person name="Pelaez A.I."/>
            <person name="Sanchez J."/>
            <person name="Ferrer M."/>
        </authorList>
    </citation>
    <scope>NUCLEOTIDE SEQUENCE</scope>
</reference>
<dbReference type="NCBIfam" id="TIGR00499">
    <property type="entry name" value="lysS_bact"/>
    <property type="match status" value="1"/>
</dbReference>
<dbReference type="GO" id="GO:0005829">
    <property type="term" value="C:cytosol"/>
    <property type="evidence" value="ECO:0007669"/>
    <property type="project" value="TreeGrafter"/>
</dbReference>
<dbReference type="InterPro" id="IPR004365">
    <property type="entry name" value="NA-bd_OB_tRNA"/>
</dbReference>
<dbReference type="Gene3D" id="3.30.930.10">
    <property type="entry name" value="Bira Bifunctional Protein, Domain 2"/>
    <property type="match status" value="1"/>
</dbReference>
<dbReference type="GO" id="GO:0000049">
    <property type="term" value="F:tRNA binding"/>
    <property type="evidence" value="ECO:0007669"/>
    <property type="project" value="TreeGrafter"/>
</dbReference>
<dbReference type="EC" id="6.1.1.6" evidence="1"/>
<dbReference type="HAMAP" id="MF_00252">
    <property type="entry name" value="Lys_tRNA_synth_class2"/>
    <property type="match status" value="1"/>
</dbReference>
<dbReference type="InterPro" id="IPR006195">
    <property type="entry name" value="aa-tRNA-synth_II"/>
</dbReference>
<dbReference type="GO" id="GO:0005524">
    <property type="term" value="F:ATP binding"/>
    <property type="evidence" value="ECO:0007669"/>
    <property type="project" value="UniProtKB-KW"/>
</dbReference>
<dbReference type="GO" id="GO:0006430">
    <property type="term" value="P:lysyl-tRNA aminoacylation"/>
    <property type="evidence" value="ECO:0007669"/>
    <property type="project" value="InterPro"/>
</dbReference>
<evidence type="ECO:0000256" key="2">
    <source>
        <dbReference type="ARBA" id="ARBA00022598"/>
    </source>
</evidence>
<dbReference type="Pfam" id="PF01336">
    <property type="entry name" value="tRNA_anti-codon"/>
    <property type="match status" value="1"/>
</dbReference>
<keyword evidence="5" id="KW-0067">ATP-binding</keyword>
<evidence type="ECO:0000256" key="1">
    <source>
        <dbReference type="ARBA" id="ARBA00013166"/>
    </source>
</evidence>
<dbReference type="Gene3D" id="2.40.50.140">
    <property type="entry name" value="Nucleic acid-binding proteins"/>
    <property type="match status" value="1"/>
</dbReference>
<evidence type="ECO:0000259" key="8">
    <source>
        <dbReference type="PROSITE" id="PS50862"/>
    </source>
</evidence>
<dbReference type="InterPro" id="IPR018149">
    <property type="entry name" value="Lys-tRNA-synth_II_C"/>
</dbReference>
<name>T1CGP9_9ZZZZ</name>
<keyword evidence="3" id="KW-0479">Metal-binding</keyword>
<dbReference type="GO" id="GO:0004824">
    <property type="term" value="F:lysine-tRNA ligase activity"/>
    <property type="evidence" value="ECO:0007669"/>
    <property type="project" value="UniProtKB-EC"/>
</dbReference>
<reference evidence="9" key="1">
    <citation type="submission" date="2013-08" db="EMBL/GenBank/DDBJ databases">
        <authorList>
            <person name="Mendez C."/>
            <person name="Richter M."/>
            <person name="Ferrer M."/>
            <person name="Sanchez J."/>
        </authorList>
    </citation>
    <scope>NUCLEOTIDE SEQUENCE</scope>
</reference>
<dbReference type="Pfam" id="PF00152">
    <property type="entry name" value="tRNA-synt_2"/>
    <property type="match status" value="1"/>
</dbReference>
<dbReference type="SUPFAM" id="SSF55681">
    <property type="entry name" value="Class II aaRS and biotin synthetases"/>
    <property type="match status" value="1"/>
</dbReference>
<evidence type="ECO:0000256" key="7">
    <source>
        <dbReference type="ARBA" id="ARBA00048573"/>
    </source>
</evidence>
<dbReference type="GO" id="GO:0046872">
    <property type="term" value="F:metal ion binding"/>
    <property type="evidence" value="ECO:0007669"/>
    <property type="project" value="UniProtKB-KW"/>
</dbReference>
<feature type="domain" description="Aminoacyl-transfer RNA synthetases class-II family profile" evidence="8">
    <location>
        <begin position="158"/>
        <end position="469"/>
    </location>
</feature>
<evidence type="ECO:0000256" key="5">
    <source>
        <dbReference type="ARBA" id="ARBA00022840"/>
    </source>
</evidence>
<dbReference type="InterPro" id="IPR044136">
    <property type="entry name" value="Lys-tRNA-ligase_II_N"/>
</dbReference>
<evidence type="ECO:0000256" key="4">
    <source>
        <dbReference type="ARBA" id="ARBA00022741"/>
    </source>
</evidence>
<dbReference type="InterPro" id="IPR002313">
    <property type="entry name" value="Lys-tRNA-ligase_II"/>
</dbReference>
<dbReference type="InterPro" id="IPR012340">
    <property type="entry name" value="NA-bd_OB-fold"/>
</dbReference>
<proteinExistence type="inferred from homology"/>
<dbReference type="PRINTS" id="PR00982">
    <property type="entry name" value="TRNASYNTHLYS"/>
</dbReference>
<organism evidence="9">
    <name type="scientific">mine drainage metagenome</name>
    <dbReference type="NCBI Taxonomy" id="410659"/>
    <lineage>
        <taxon>unclassified sequences</taxon>
        <taxon>metagenomes</taxon>
        <taxon>ecological metagenomes</taxon>
    </lineage>
</organism>
<dbReference type="InterPro" id="IPR004364">
    <property type="entry name" value="Aa-tRNA-synt_II"/>
</dbReference>
<accession>T1CGP9</accession>
<evidence type="ECO:0000256" key="3">
    <source>
        <dbReference type="ARBA" id="ARBA00022723"/>
    </source>
</evidence>
<dbReference type="AlphaFoldDB" id="T1CGP9"/>
<dbReference type="CDD" id="cd04322">
    <property type="entry name" value="LysRS_N"/>
    <property type="match status" value="1"/>
</dbReference>
<comment type="caution">
    <text evidence="9">The sequence shown here is derived from an EMBL/GenBank/DDBJ whole genome shotgun (WGS) entry which is preliminary data.</text>
</comment>
<sequence length="477" mass="54730">MDNKDDKLSDLLSSMPYSYGQTVSIRNVRERFGEYEDKIVSVAGRITGMRKAGKLVFLDITNSTGRIQGYFDYGKLGDAKFSEVKGYNVGDIVGITGNVFKTNPGEISINVSEYSLLAKALRTLPDKWKGLQDVETRYRKRYLDLIVNDESRDVAIKRSTITKLIREYMDGKGYMEFETPVIQPLYGGADAEPFKTYTNTIKEEDYLRISNELYLKRLIIGGLDKVYEIYKAFRNEDFDSTHSPEFTMMEAYESYTDYEGMMKLNEGLFEFLAKKLYGHEFIEYQGKKISFKAPFKRLGYIDGLNDKLGLDVMSLSDEELFKLAESKGIKFEKGKRFRAHAYDKLLELLVQPECIQPTFITDFPRETSPLSRPKRGNTRLAERFELYINGVEISNAFSELNNPIIQRENFEAEEKKASMGDKEAEPLDMDFIEAMEYGMPPTGGIGIGIDRLVMLLTNQKSIKEVILFPIEKRENKS</sequence>
<gene>
    <name evidence="9" type="ORF">B2A_01568</name>
</gene>
<dbReference type="PROSITE" id="PS50862">
    <property type="entry name" value="AA_TRNA_LIGASE_II"/>
    <property type="match status" value="1"/>
</dbReference>
<evidence type="ECO:0000313" key="9">
    <source>
        <dbReference type="EMBL" id="EQD65529.1"/>
    </source>
</evidence>
<dbReference type="InterPro" id="IPR045864">
    <property type="entry name" value="aa-tRNA-synth_II/BPL/LPL"/>
</dbReference>
<keyword evidence="2 9" id="KW-0436">Ligase</keyword>
<dbReference type="NCBIfam" id="NF001756">
    <property type="entry name" value="PRK00484.1"/>
    <property type="match status" value="1"/>
</dbReference>
<dbReference type="PANTHER" id="PTHR42918:SF15">
    <property type="entry name" value="LYSINE--TRNA LIGASE, CHLOROPLASTIC_MITOCHONDRIAL"/>
    <property type="match status" value="1"/>
</dbReference>
<evidence type="ECO:0000256" key="6">
    <source>
        <dbReference type="ARBA" id="ARBA00023146"/>
    </source>
</evidence>
<dbReference type="PANTHER" id="PTHR42918">
    <property type="entry name" value="LYSYL-TRNA SYNTHETASE"/>
    <property type="match status" value="1"/>
</dbReference>
<dbReference type="SUPFAM" id="SSF50249">
    <property type="entry name" value="Nucleic acid-binding proteins"/>
    <property type="match status" value="1"/>
</dbReference>
<protein>
    <recommendedName>
        <fullName evidence="1">lysine--tRNA ligase</fullName>
        <ecNumber evidence="1">6.1.1.6</ecNumber>
    </recommendedName>
</protein>
<keyword evidence="6" id="KW-0030">Aminoacyl-tRNA synthetase</keyword>
<dbReference type="EMBL" id="AUZZ01001144">
    <property type="protein sequence ID" value="EQD65529.1"/>
    <property type="molecule type" value="Genomic_DNA"/>
</dbReference>
<comment type="catalytic activity">
    <reaction evidence="7">
        <text>tRNA(Lys) + L-lysine + ATP = L-lysyl-tRNA(Lys) + AMP + diphosphate</text>
        <dbReference type="Rhea" id="RHEA:20792"/>
        <dbReference type="Rhea" id="RHEA-COMP:9696"/>
        <dbReference type="Rhea" id="RHEA-COMP:9697"/>
        <dbReference type="ChEBI" id="CHEBI:30616"/>
        <dbReference type="ChEBI" id="CHEBI:32551"/>
        <dbReference type="ChEBI" id="CHEBI:33019"/>
        <dbReference type="ChEBI" id="CHEBI:78442"/>
        <dbReference type="ChEBI" id="CHEBI:78529"/>
        <dbReference type="ChEBI" id="CHEBI:456215"/>
        <dbReference type="EC" id="6.1.1.6"/>
    </reaction>
</comment>
<keyword evidence="4" id="KW-0547">Nucleotide-binding</keyword>